<dbReference type="InterPro" id="IPR050282">
    <property type="entry name" value="Cycloisomerase_2"/>
</dbReference>
<organism evidence="3 4">
    <name type="scientific">Salinicola acroporae</name>
    <dbReference type="NCBI Taxonomy" id="1541440"/>
    <lineage>
        <taxon>Bacteria</taxon>
        <taxon>Pseudomonadati</taxon>
        <taxon>Pseudomonadota</taxon>
        <taxon>Gammaproteobacteria</taxon>
        <taxon>Oceanospirillales</taxon>
        <taxon>Halomonadaceae</taxon>
        <taxon>Salinicola</taxon>
    </lineage>
</organism>
<reference evidence="3" key="1">
    <citation type="journal article" date="2015" name="Antonie Van Leeuwenhoek">
        <title>Comparative 16S rRNA signatures and multilocus sequence analysis for the genus Salinicola and description of Salinicola acroporae sp. nov., isolated from coral Acropora digitifera.</title>
        <authorList>
            <person name="Lepcha R.T."/>
            <person name="Poddar A."/>
            <person name="Schumann P."/>
            <person name="Das S.K."/>
        </authorList>
    </citation>
    <scope>NUCLEOTIDE SEQUENCE</scope>
    <source>
        <strain evidence="3">S4-41</strain>
    </source>
</reference>
<dbReference type="SUPFAM" id="SSF51004">
    <property type="entry name" value="C-terminal (heme d1) domain of cytochrome cd1-nitrite reductase"/>
    <property type="match status" value="1"/>
</dbReference>
<dbReference type="Proteomes" id="UP001162135">
    <property type="component" value="Unassembled WGS sequence"/>
</dbReference>
<evidence type="ECO:0000256" key="2">
    <source>
        <dbReference type="ARBA" id="ARBA00022526"/>
    </source>
</evidence>
<accession>A0ABT6I2S7</accession>
<comment type="caution">
    <text evidence="3">The sequence shown here is derived from an EMBL/GenBank/DDBJ whole genome shotgun (WGS) entry which is preliminary data.</text>
</comment>
<keyword evidence="2" id="KW-0119">Carbohydrate metabolism</keyword>
<dbReference type="EMBL" id="PGFS01000001">
    <property type="protein sequence ID" value="MDH4571989.1"/>
    <property type="molecule type" value="Genomic_DNA"/>
</dbReference>
<keyword evidence="4" id="KW-1185">Reference proteome</keyword>
<evidence type="ECO:0000313" key="4">
    <source>
        <dbReference type="Proteomes" id="UP001162135"/>
    </source>
</evidence>
<name>A0ABT6I2S7_9GAMM</name>
<evidence type="ECO:0000313" key="3">
    <source>
        <dbReference type="EMBL" id="MDH4571989.1"/>
    </source>
</evidence>
<protein>
    <submittedName>
        <fullName evidence="3">Hemagglutinin</fullName>
    </submittedName>
</protein>
<dbReference type="Pfam" id="PF10282">
    <property type="entry name" value="Lactonase"/>
    <property type="match status" value="1"/>
</dbReference>
<dbReference type="InterPro" id="IPR019405">
    <property type="entry name" value="Lactonase_7-beta_prop"/>
</dbReference>
<dbReference type="InterPro" id="IPR011048">
    <property type="entry name" value="Haem_d1_sf"/>
</dbReference>
<comment type="similarity">
    <text evidence="1">Belongs to the cycloisomerase 2 family.</text>
</comment>
<dbReference type="PANTHER" id="PTHR30344">
    <property type="entry name" value="6-PHOSPHOGLUCONOLACTONASE-RELATED"/>
    <property type="match status" value="1"/>
</dbReference>
<keyword evidence="2" id="KW-0313">Glucose metabolism</keyword>
<dbReference type="PANTHER" id="PTHR30344:SF1">
    <property type="entry name" value="6-PHOSPHOGLUCONOLACTONASE"/>
    <property type="match status" value="1"/>
</dbReference>
<reference evidence="3" key="2">
    <citation type="submission" date="2017-11" db="EMBL/GenBank/DDBJ databases">
        <authorList>
            <person name="Das S.K."/>
        </authorList>
    </citation>
    <scope>NUCLEOTIDE SEQUENCE</scope>
    <source>
        <strain evidence="3">S4-41</strain>
    </source>
</reference>
<sequence>MTMLAYIGCRTTKRRQARGKGIEVYRVDEHGRSWEHVQRVEGLTNPSYLVLNRAGDRLYCIHGDRSDISAFSVHPVSGELALLNQVSTGGANPVHLALDPSERFIVVSNHISSSVAVIALESNGHLKGVVDLIELSGKIGPHRIEQPFPKPHANPFTPDGRHIVVPDKGLDCLFVFSFDAKRGRLDSEGVRRIPTREGSGPRHIDFHPTLPLAYMVNELNSTLVTYEVHAETADMTPRQILPSVSMHFTHDNRAAGVVVDPKGRYVLASNRGEDSVALYEIDLGNGELTYLKTFSSGGRTPRFLGFDSGPGLLHVANEDSDEVVSFDISELSSFDIAPVHRLSTPSPVCLAFRED</sequence>
<dbReference type="InterPro" id="IPR015943">
    <property type="entry name" value="WD40/YVTN_repeat-like_dom_sf"/>
</dbReference>
<dbReference type="Gene3D" id="2.130.10.10">
    <property type="entry name" value="YVTN repeat-like/Quinoprotein amine dehydrogenase"/>
    <property type="match status" value="1"/>
</dbReference>
<dbReference type="RefSeq" id="WP_110715828.1">
    <property type="nucleotide sequence ID" value="NZ_PGFS01000001.1"/>
</dbReference>
<evidence type="ECO:0000256" key="1">
    <source>
        <dbReference type="ARBA" id="ARBA00005564"/>
    </source>
</evidence>
<proteinExistence type="inferred from homology"/>
<gene>
    <name evidence="3" type="ORF">CUR86_05560</name>
</gene>